<dbReference type="Proteomes" id="UP001610063">
    <property type="component" value="Unassembled WGS sequence"/>
</dbReference>
<feature type="chain" id="PRO_5045616717" description="Porin" evidence="1">
    <location>
        <begin position="24"/>
        <end position="417"/>
    </location>
</feature>
<proteinExistence type="predicted"/>
<evidence type="ECO:0000313" key="2">
    <source>
        <dbReference type="EMBL" id="MFH6982915.1"/>
    </source>
</evidence>
<sequence>MKNFKLKSILTALFLTGVVFAYAQQPALQYFRANDKDGLNVFETSKENDVEFTGVKVRVGGDFAMQFQGLSQTNAGDSLTELANNFNLPTANLNLDVQLADGMRMHLRTYLSSRHHTEAYVKGGYIQIDKLDFIREDFMSGFMNVATIRVGMDEFNYGDAHFRRSDNARAIFNPFVGNYIMDSFTTEPFAELTINTSGFIGVLGATNGRLNQSPLPGDDGFVLFGKLGYDDQINDDLRLRLTGSFYSSSDKGTRDYLYNGDRAGGRYYQLLGTQTISSSDFSPRFNPGFKYQTAFQINPFVKFKGLEFFGVFEVTSNGDDAVGGSFTQLGAEALYRFGGEEQLYLGGRFNSVSGEMTDAAAARDTQRINFGGGWFMTKNVLAKVEYVKQTYDGAGWNGSQYQGAEFNGVVIEATIGF</sequence>
<accession>A0ABW7N5P3</accession>
<organism evidence="2 3">
    <name type="scientific">Marinoscillum luteum</name>
    <dbReference type="NCBI Taxonomy" id="861051"/>
    <lineage>
        <taxon>Bacteria</taxon>
        <taxon>Pseudomonadati</taxon>
        <taxon>Bacteroidota</taxon>
        <taxon>Cytophagia</taxon>
        <taxon>Cytophagales</taxon>
        <taxon>Reichenbachiellaceae</taxon>
        <taxon>Marinoscillum</taxon>
    </lineage>
</organism>
<gene>
    <name evidence="2" type="ORF">ACHKAR_05675</name>
</gene>
<evidence type="ECO:0008006" key="4">
    <source>
        <dbReference type="Google" id="ProtNLM"/>
    </source>
</evidence>
<evidence type="ECO:0000313" key="3">
    <source>
        <dbReference type="Proteomes" id="UP001610063"/>
    </source>
</evidence>
<protein>
    <recommendedName>
        <fullName evidence="4">Porin</fullName>
    </recommendedName>
</protein>
<evidence type="ECO:0000256" key="1">
    <source>
        <dbReference type="SAM" id="SignalP"/>
    </source>
</evidence>
<dbReference type="RefSeq" id="WP_395416539.1">
    <property type="nucleotide sequence ID" value="NZ_JBIPKE010000013.1"/>
</dbReference>
<dbReference type="EMBL" id="JBIPKE010000013">
    <property type="protein sequence ID" value="MFH6982915.1"/>
    <property type="molecule type" value="Genomic_DNA"/>
</dbReference>
<dbReference type="SUPFAM" id="SSF56935">
    <property type="entry name" value="Porins"/>
    <property type="match status" value="1"/>
</dbReference>
<feature type="signal peptide" evidence="1">
    <location>
        <begin position="1"/>
        <end position="23"/>
    </location>
</feature>
<keyword evidence="3" id="KW-1185">Reference proteome</keyword>
<comment type="caution">
    <text evidence="2">The sequence shown here is derived from an EMBL/GenBank/DDBJ whole genome shotgun (WGS) entry which is preliminary data.</text>
</comment>
<name>A0ABW7N5P3_9BACT</name>
<reference evidence="2 3" key="1">
    <citation type="journal article" date="2013" name="Int. J. Syst. Evol. Microbiol.">
        <title>Marinoscillum luteum sp. nov., isolated from marine sediment.</title>
        <authorList>
            <person name="Cha I.T."/>
            <person name="Park S.J."/>
            <person name="Kim S.J."/>
            <person name="Kim J.G."/>
            <person name="Jung M.Y."/>
            <person name="Shin K.S."/>
            <person name="Kwon K.K."/>
            <person name="Yang S.H."/>
            <person name="Seo Y.S."/>
            <person name="Rhee S.K."/>
        </authorList>
    </citation>
    <scope>NUCLEOTIDE SEQUENCE [LARGE SCALE GENOMIC DNA]</scope>
    <source>
        <strain evidence="2 3">KCTC 23939</strain>
    </source>
</reference>
<keyword evidence="1" id="KW-0732">Signal</keyword>